<evidence type="ECO:0000313" key="2">
    <source>
        <dbReference type="EMBL" id="EJK68295.1"/>
    </source>
</evidence>
<dbReference type="Proteomes" id="UP000266841">
    <property type="component" value="Unassembled WGS sequence"/>
</dbReference>
<keyword evidence="3" id="KW-1185">Reference proteome</keyword>
<gene>
    <name evidence="2" type="ORF">THAOC_10541</name>
</gene>
<feature type="region of interest" description="Disordered" evidence="1">
    <location>
        <begin position="32"/>
        <end position="101"/>
    </location>
</feature>
<proteinExistence type="predicted"/>
<name>K0SSC3_THAOC</name>
<evidence type="ECO:0000256" key="1">
    <source>
        <dbReference type="SAM" id="MobiDB-lite"/>
    </source>
</evidence>
<evidence type="ECO:0000313" key="3">
    <source>
        <dbReference type="Proteomes" id="UP000266841"/>
    </source>
</evidence>
<sequence length="101" mass="10202">MAATISAGWMFAAGIVARSGSEVRSMDFKTDCGHVGAASSKEPQKNSQGAGSLSTRPLPPAPGPPLVQVGRGSEFGFGEIQPDSAQEAAVGNKGRESTQAA</sequence>
<dbReference type="AlphaFoldDB" id="K0SSC3"/>
<comment type="caution">
    <text evidence="2">The sequence shown here is derived from an EMBL/GenBank/DDBJ whole genome shotgun (WGS) entry which is preliminary data.</text>
</comment>
<feature type="compositionally biased region" description="Polar residues" evidence="1">
    <location>
        <begin position="45"/>
        <end position="55"/>
    </location>
</feature>
<accession>K0SSC3</accession>
<protein>
    <submittedName>
        <fullName evidence="2">Uncharacterized protein</fullName>
    </submittedName>
</protein>
<dbReference type="EMBL" id="AGNL01011602">
    <property type="protein sequence ID" value="EJK68295.1"/>
    <property type="molecule type" value="Genomic_DNA"/>
</dbReference>
<organism evidence="2 3">
    <name type="scientific">Thalassiosira oceanica</name>
    <name type="common">Marine diatom</name>
    <dbReference type="NCBI Taxonomy" id="159749"/>
    <lineage>
        <taxon>Eukaryota</taxon>
        <taxon>Sar</taxon>
        <taxon>Stramenopiles</taxon>
        <taxon>Ochrophyta</taxon>
        <taxon>Bacillariophyta</taxon>
        <taxon>Coscinodiscophyceae</taxon>
        <taxon>Thalassiosirophycidae</taxon>
        <taxon>Thalassiosirales</taxon>
        <taxon>Thalassiosiraceae</taxon>
        <taxon>Thalassiosira</taxon>
    </lineage>
</organism>
<reference evidence="2 3" key="1">
    <citation type="journal article" date="2012" name="Genome Biol.">
        <title>Genome and low-iron response of an oceanic diatom adapted to chronic iron limitation.</title>
        <authorList>
            <person name="Lommer M."/>
            <person name="Specht M."/>
            <person name="Roy A.S."/>
            <person name="Kraemer L."/>
            <person name="Andreson R."/>
            <person name="Gutowska M.A."/>
            <person name="Wolf J."/>
            <person name="Bergner S.V."/>
            <person name="Schilhabel M.B."/>
            <person name="Klostermeier U.C."/>
            <person name="Beiko R.G."/>
            <person name="Rosenstiel P."/>
            <person name="Hippler M."/>
            <person name="Laroche J."/>
        </authorList>
    </citation>
    <scope>NUCLEOTIDE SEQUENCE [LARGE SCALE GENOMIC DNA]</scope>
    <source>
        <strain evidence="2 3">CCMP1005</strain>
    </source>
</reference>